<dbReference type="HOGENOM" id="CLU_148021_1_0_11"/>
<sequence>MDLFAAVPVTDLQRAIEWFDRLLGAVDTFDPNDTERVWTLATHAHLYAVVAPDDAGHGRVTLFVDHLEDFLADAEKRGATPESEETYDNGIRKTIFRDPDGNEIGVGGGPDTGRG</sequence>
<feature type="compositionally biased region" description="Gly residues" evidence="1">
    <location>
        <begin position="104"/>
        <end position="115"/>
    </location>
</feature>
<accession>H6MXL7</accession>
<proteinExistence type="predicted"/>
<dbReference type="CDD" id="cd06587">
    <property type="entry name" value="VOC"/>
    <property type="match status" value="1"/>
</dbReference>
<dbReference type="Proteomes" id="UP000009154">
    <property type="component" value="Chromosome"/>
</dbReference>
<evidence type="ECO:0000313" key="3">
    <source>
        <dbReference type="EMBL" id="AFA75542.1"/>
    </source>
</evidence>
<dbReference type="GeneID" id="90161536"/>
<evidence type="ECO:0000313" key="4">
    <source>
        <dbReference type="Proteomes" id="UP000009154"/>
    </source>
</evidence>
<keyword evidence="4" id="KW-1185">Reference proteome</keyword>
<evidence type="ECO:0000259" key="2">
    <source>
        <dbReference type="PROSITE" id="PS51819"/>
    </source>
</evidence>
<dbReference type="EMBL" id="CP003119">
    <property type="protein sequence ID" value="AFA75542.1"/>
    <property type="molecule type" value="Genomic_DNA"/>
</dbReference>
<dbReference type="PROSITE" id="PS51819">
    <property type="entry name" value="VOC"/>
    <property type="match status" value="1"/>
</dbReference>
<dbReference type="KEGG" id="gpo:GPOL_c45410"/>
<dbReference type="InterPro" id="IPR041581">
    <property type="entry name" value="Glyoxalase_6"/>
</dbReference>
<organism evidence="3 4">
    <name type="scientific">Gordonia polyisoprenivorans (strain DSM 44266 / VH2)</name>
    <dbReference type="NCBI Taxonomy" id="1112204"/>
    <lineage>
        <taxon>Bacteria</taxon>
        <taxon>Bacillati</taxon>
        <taxon>Actinomycetota</taxon>
        <taxon>Actinomycetes</taxon>
        <taxon>Mycobacteriales</taxon>
        <taxon>Gordoniaceae</taxon>
        <taxon>Gordonia</taxon>
    </lineage>
</organism>
<dbReference type="Pfam" id="PF18029">
    <property type="entry name" value="Glyoxalase_6"/>
    <property type="match status" value="1"/>
</dbReference>
<dbReference type="AlphaFoldDB" id="H6MXL7"/>
<dbReference type="RefSeq" id="WP_014361730.1">
    <property type="nucleotide sequence ID" value="NC_016906.1"/>
</dbReference>
<evidence type="ECO:0000256" key="1">
    <source>
        <dbReference type="SAM" id="MobiDB-lite"/>
    </source>
</evidence>
<dbReference type="eggNOG" id="COG0346">
    <property type="taxonomic scope" value="Bacteria"/>
</dbReference>
<protein>
    <submittedName>
        <fullName evidence="3">Glyoxalase-like protein</fullName>
    </submittedName>
</protein>
<dbReference type="InterPro" id="IPR029068">
    <property type="entry name" value="Glyas_Bleomycin-R_OHBP_Dase"/>
</dbReference>
<gene>
    <name evidence="3" type="ordered locus">GPOL_c45410</name>
</gene>
<dbReference type="Gene3D" id="3.10.180.10">
    <property type="entry name" value="2,3-Dihydroxybiphenyl 1,2-Dioxygenase, domain 1"/>
    <property type="match status" value="1"/>
</dbReference>
<dbReference type="STRING" id="1112204.GPOL_c45410"/>
<dbReference type="SUPFAM" id="SSF54593">
    <property type="entry name" value="Glyoxalase/Bleomycin resistance protein/Dihydroxybiphenyl dioxygenase"/>
    <property type="match status" value="1"/>
</dbReference>
<feature type="domain" description="VOC" evidence="2">
    <location>
        <begin position="1"/>
        <end position="109"/>
    </location>
</feature>
<dbReference type="InterPro" id="IPR037523">
    <property type="entry name" value="VOC_core"/>
</dbReference>
<name>H6MXL7_GORPV</name>
<reference evidence="3 4" key="1">
    <citation type="journal article" date="2012" name="Appl. Environ. Microbiol.">
        <title>Involvement of two latex-clearing proteins during rubber degradation and insights into the subsequent degradation pathway revealed by the genome sequence of Gordonia polyisoprenivorans strain VH2.</title>
        <authorList>
            <person name="Hiessl S."/>
            <person name="Schuldes J."/>
            <person name="Thurmer A."/>
            <person name="Halbsguth T."/>
            <person name="Broker D."/>
            <person name="Angelov A."/>
            <person name="Liebl W."/>
            <person name="Daniel R."/>
            <person name="Steinbuchel A."/>
        </authorList>
    </citation>
    <scope>NUCLEOTIDE SEQUENCE [LARGE SCALE GENOMIC DNA]</scope>
    <source>
        <strain evidence="4">DSM 44266 / VH2</strain>
    </source>
</reference>
<feature type="region of interest" description="Disordered" evidence="1">
    <location>
        <begin position="77"/>
        <end position="115"/>
    </location>
</feature>